<dbReference type="Gene3D" id="2.60.370.10">
    <property type="entry name" value="Ctag/Cox11"/>
    <property type="match status" value="1"/>
</dbReference>
<evidence type="ECO:0000256" key="3">
    <source>
        <dbReference type="ARBA" id="ARBA00009620"/>
    </source>
</evidence>
<accession>A0ABT0AGH0</accession>
<organism evidence="12 13">
    <name type="scientific">Novosphingobium mangrovi</name>
    <name type="common">ex Hu et al. 2023</name>
    <dbReference type="NCBI Taxonomy" id="2930094"/>
    <lineage>
        <taxon>Bacteria</taxon>
        <taxon>Pseudomonadati</taxon>
        <taxon>Pseudomonadota</taxon>
        <taxon>Alphaproteobacteria</taxon>
        <taxon>Sphingomonadales</taxon>
        <taxon>Sphingomonadaceae</taxon>
        <taxon>Novosphingobium</taxon>
    </lineage>
</organism>
<keyword evidence="6 10" id="KW-0735">Signal-anchor</keyword>
<comment type="similarity">
    <text evidence="3 10">Belongs to the COX11/CtaG family.</text>
</comment>
<dbReference type="InterPro" id="IPR007533">
    <property type="entry name" value="Cyt_c_oxidase_assmbl_CtaG"/>
</dbReference>
<dbReference type="RefSeq" id="WP_243802152.1">
    <property type="nucleotide sequence ID" value="NZ_JALHAT010000036.1"/>
</dbReference>
<evidence type="ECO:0000256" key="6">
    <source>
        <dbReference type="ARBA" id="ARBA00022968"/>
    </source>
</evidence>
<keyword evidence="7 10" id="KW-1133">Transmembrane helix</keyword>
<evidence type="ECO:0000256" key="8">
    <source>
        <dbReference type="ARBA" id="ARBA00023008"/>
    </source>
</evidence>
<evidence type="ECO:0000256" key="7">
    <source>
        <dbReference type="ARBA" id="ARBA00022989"/>
    </source>
</evidence>
<dbReference type="PIRSF" id="PIRSF005413">
    <property type="entry name" value="COX11"/>
    <property type="match status" value="1"/>
</dbReference>
<feature type="topological domain" description="Periplasmic" evidence="10">
    <location>
        <begin position="43"/>
        <end position="210"/>
    </location>
</feature>
<keyword evidence="13" id="KW-1185">Reference proteome</keyword>
<evidence type="ECO:0000256" key="11">
    <source>
        <dbReference type="SAM" id="Phobius"/>
    </source>
</evidence>
<comment type="subcellular location">
    <subcellularLocation>
        <location evidence="2 10">Cell inner membrane</location>
        <topology evidence="2 10">Single-pass type II membrane protein</topology>
        <orientation evidence="2 10">Periplasmic side</orientation>
    </subcellularLocation>
</comment>
<keyword evidence="8 10" id="KW-0186">Copper</keyword>
<evidence type="ECO:0000256" key="10">
    <source>
        <dbReference type="HAMAP-Rule" id="MF_00155"/>
    </source>
</evidence>
<keyword evidence="9 10" id="KW-0472">Membrane</keyword>
<evidence type="ECO:0000313" key="13">
    <source>
        <dbReference type="Proteomes" id="UP001162802"/>
    </source>
</evidence>
<evidence type="ECO:0000313" key="12">
    <source>
        <dbReference type="EMBL" id="MCJ1962302.1"/>
    </source>
</evidence>
<evidence type="ECO:0000256" key="2">
    <source>
        <dbReference type="ARBA" id="ARBA00004382"/>
    </source>
</evidence>
<evidence type="ECO:0000256" key="5">
    <source>
        <dbReference type="ARBA" id="ARBA00022692"/>
    </source>
</evidence>
<dbReference type="InterPro" id="IPR023471">
    <property type="entry name" value="CtaG/Cox11_dom_sf"/>
</dbReference>
<dbReference type="Proteomes" id="UP001162802">
    <property type="component" value="Unassembled WGS sequence"/>
</dbReference>
<keyword evidence="10" id="KW-1003">Cell membrane</keyword>
<feature type="transmembrane region" description="Helical" evidence="11">
    <location>
        <begin position="24"/>
        <end position="46"/>
    </location>
</feature>
<protein>
    <recommendedName>
        <fullName evidence="4 10">Cytochrome c oxidase assembly protein CtaG</fullName>
    </recommendedName>
</protein>
<evidence type="ECO:0000256" key="1">
    <source>
        <dbReference type="ARBA" id="ARBA00004007"/>
    </source>
</evidence>
<dbReference type="Pfam" id="PF04442">
    <property type="entry name" value="CtaG_Cox11"/>
    <property type="match status" value="1"/>
</dbReference>
<dbReference type="SUPFAM" id="SSF110111">
    <property type="entry name" value="Ctag/Cox11"/>
    <property type="match status" value="1"/>
</dbReference>
<name>A0ABT0AGH0_9SPHN</name>
<dbReference type="NCBIfam" id="NF003465">
    <property type="entry name" value="PRK05089.1"/>
    <property type="match status" value="1"/>
</dbReference>
<sequence>MASLSQPHDATSQAAQTRRRNRKVGLIGLSMALGMLALGFAAVPLYRIFCQVTGYGGTTQRVDGATAQAVQVAARPMSIRFDANVAHDMPWNFKPLQTTHDITVGQRDMALFEATNTSDRPVTGTASFNVEPEQAAKYFNKIQCFCFTQQTLQPGETVKMPVLYYVDPAILGDEDNKDVEQITLSYTFHLNEVQTSPADAKGLDRAGAGS</sequence>
<keyword evidence="10" id="KW-0997">Cell inner membrane</keyword>
<dbReference type="PANTHER" id="PTHR21320:SF3">
    <property type="entry name" value="CYTOCHROME C OXIDASE ASSEMBLY PROTEIN COX11, MITOCHONDRIAL-RELATED"/>
    <property type="match status" value="1"/>
</dbReference>
<proteinExistence type="inferred from homology"/>
<feature type="topological domain" description="Cytoplasmic" evidence="10">
    <location>
        <begin position="1"/>
        <end position="19"/>
    </location>
</feature>
<comment type="function">
    <text evidence="1 10">Exerts its effect at some terminal stage of cytochrome c oxidase synthesis, probably by being involved in the insertion of the copper B into subunit I.</text>
</comment>
<keyword evidence="5 10" id="KW-0812">Transmembrane</keyword>
<dbReference type="HAMAP" id="MF_00155">
    <property type="entry name" value="CtaG"/>
    <property type="match status" value="1"/>
</dbReference>
<dbReference type="EMBL" id="JALHAT010000036">
    <property type="protein sequence ID" value="MCJ1962302.1"/>
    <property type="molecule type" value="Genomic_DNA"/>
</dbReference>
<gene>
    <name evidence="10" type="primary">ctaG</name>
    <name evidence="12" type="ORF">MTR65_16540</name>
</gene>
<evidence type="ECO:0000256" key="4">
    <source>
        <dbReference type="ARBA" id="ARBA00015384"/>
    </source>
</evidence>
<reference evidence="12" key="1">
    <citation type="submission" date="2022-03" db="EMBL/GenBank/DDBJ databases">
        <title>Identification of a novel bacterium isolated from mangrove sediments.</title>
        <authorList>
            <person name="Pan X."/>
        </authorList>
    </citation>
    <scope>NUCLEOTIDE SEQUENCE</scope>
    <source>
        <strain evidence="12">B2637</strain>
    </source>
</reference>
<dbReference type="PANTHER" id="PTHR21320">
    <property type="entry name" value="CYTOCHROME C OXIDASE ASSEMBLY PROTEIN COX11-RELATED"/>
    <property type="match status" value="1"/>
</dbReference>
<comment type="caution">
    <text evidence="12">The sequence shown here is derived from an EMBL/GenBank/DDBJ whole genome shotgun (WGS) entry which is preliminary data.</text>
</comment>
<evidence type="ECO:0000256" key="9">
    <source>
        <dbReference type="ARBA" id="ARBA00023136"/>
    </source>
</evidence>